<evidence type="ECO:0000313" key="1">
    <source>
        <dbReference type="EMBL" id="MBE9076031.1"/>
    </source>
</evidence>
<name>A0A8J7A8P9_9CYAN</name>
<reference evidence="1" key="1">
    <citation type="submission" date="2020-10" db="EMBL/GenBank/DDBJ databases">
        <authorList>
            <person name="Castelo-Branco R."/>
            <person name="Eusebio N."/>
            <person name="Adriana R."/>
            <person name="Vieira A."/>
            <person name="Brugerolle De Fraissinette N."/>
            <person name="Rezende De Castro R."/>
            <person name="Schneider M.P."/>
            <person name="Vasconcelos V."/>
            <person name="Leao P.N."/>
        </authorList>
    </citation>
    <scope>NUCLEOTIDE SEQUENCE</scope>
    <source>
        <strain evidence="1">LEGE 07310</strain>
    </source>
</reference>
<organism evidence="1 2">
    <name type="scientific">Vasconcelosia minhoensis LEGE 07310</name>
    <dbReference type="NCBI Taxonomy" id="915328"/>
    <lineage>
        <taxon>Bacteria</taxon>
        <taxon>Bacillati</taxon>
        <taxon>Cyanobacteriota</taxon>
        <taxon>Cyanophyceae</taxon>
        <taxon>Nodosilineales</taxon>
        <taxon>Cymatolegaceae</taxon>
        <taxon>Vasconcelosia</taxon>
        <taxon>Vasconcelosia minhoensis</taxon>
    </lineage>
</organism>
<evidence type="ECO:0000313" key="2">
    <source>
        <dbReference type="Proteomes" id="UP000636505"/>
    </source>
</evidence>
<dbReference type="EMBL" id="JADEXG010000002">
    <property type="protein sequence ID" value="MBE9076031.1"/>
    <property type="molecule type" value="Genomic_DNA"/>
</dbReference>
<dbReference type="AlphaFoldDB" id="A0A8J7A8P9"/>
<dbReference type="RefSeq" id="WP_193904691.1">
    <property type="nucleotide sequence ID" value="NZ_JADEXG010000002.1"/>
</dbReference>
<sequence length="175" mass="18902">MPLLICPGMHPPRYTQAFLRTLPDGLAARSWVFPGQVLPVCPVSVLNSWVASGFKPEGEPLTIIAFSAGVVGAGGAAWMWQQLGGRIAHFFALDGWGVPIVGIPAYRLSHDKFTHDSSLPLGHGPISFYADPPVPHLTLWHGPDQVTGWRIEQTELGELRSRTTAAAFIGSELGR</sequence>
<gene>
    <name evidence="1" type="ORF">IQ241_01770</name>
</gene>
<protein>
    <submittedName>
        <fullName evidence="1">Uncharacterized protein</fullName>
    </submittedName>
</protein>
<comment type="caution">
    <text evidence="1">The sequence shown here is derived from an EMBL/GenBank/DDBJ whole genome shotgun (WGS) entry which is preliminary data.</text>
</comment>
<dbReference type="Proteomes" id="UP000636505">
    <property type="component" value="Unassembled WGS sequence"/>
</dbReference>
<proteinExistence type="predicted"/>
<accession>A0A8J7A8P9</accession>
<keyword evidence="2" id="KW-1185">Reference proteome</keyword>